<protein>
    <submittedName>
        <fullName evidence="2">Uncharacterized protein</fullName>
    </submittedName>
</protein>
<name>A0A4Y2E456_ARAVE</name>
<evidence type="ECO:0000313" key="2">
    <source>
        <dbReference type="EMBL" id="GBM23912.1"/>
    </source>
</evidence>
<sequence length="182" mass="20947">MLTPVILTLAALYTPLLAHRTPDQPDDSSRITVYPVRIDMHGIAYPHHLQFRRKGQATWHGKTRYKFQGYNRTWIIELQPYHHHLKFNLTKLEARTIVQSGCYYKGRVIGEIISSVKVSLCEGMTGDIHLSAGDYVISPFSYNASSFHPHHLSPLQHPDSERRWRPLLAEDIQFCDVKGNTL</sequence>
<proteinExistence type="predicted"/>
<dbReference type="EMBL" id="BGPR01000506">
    <property type="protein sequence ID" value="GBM23912.1"/>
    <property type="molecule type" value="Genomic_DNA"/>
</dbReference>
<evidence type="ECO:0000256" key="1">
    <source>
        <dbReference type="SAM" id="SignalP"/>
    </source>
</evidence>
<organism evidence="2 3">
    <name type="scientific">Araneus ventricosus</name>
    <name type="common">Orbweaver spider</name>
    <name type="synonym">Epeira ventricosa</name>
    <dbReference type="NCBI Taxonomy" id="182803"/>
    <lineage>
        <taxon>Eukaryota</taxon>
        <taxon>Metazoa</taxon>
        <taxon>Ecdysozoa</taxon>
        <taxon>Arthropoda</taxon>
        <taxon>Chelicerata</taxon>
        <taxon>Arachnida</taxon>
        <taxon>Araneae</taxon>
        <taxon>Araneomorphae</taxon>
        <taxon>Entelegynae</taxon>
        <taxon>Araneoidea</taxon>
        <taxon>Araneidae</taxon>
        <taxon>Araneus</taxon>
    </lineage>
</organism>
<feature type="chain" id="PRO_5021431817" evidence="1">
    <location>
        <begin position="19"/>
        <end position="182"/>
    </location>
</feature>
<gene>
    <name evidence="2" type="ORF">AVEN_52118_1</name>
</gene>
<accession>A0A4Y2E456</accession>
<feature type="signal peptide" evidence="1">
    <location>
        <begin position="1"/>
        <end position="18"/>
    </location>
</feature>
<dbReference type="AlphaFoldDB" id="A0A4Y2E456"/>
<keyword evidence="1" id="KW-0732">Signal</keyword>
<keyword evidence="3" id="KW-1185">Reference proteome</keyword>
<dbReference type="OrthoDB" id="5855429at2759"/>
<evidence type="ECO:0000313" key="3">
    <source>
        <dbReference type="Proteomes" id="UP000499080"/>
    </source>
</evidence>
<reference evidence="2 3" key="1">
    <citation type="journal article" date="2019" name="Sci. Rep.">
        <title>Orb-weaving spider Araneus ventricosus genome elucidates the spidroin gene catalogue.</title>
        <authorList>
            <person name="Kono N."/>
            <person name="Nakamura H."/>
            <person name="Ohtoshi R."/>
            <person name="Moran D.A.P."/>
            <person name="Shinohara A."/>
            <person name="Yoshida Y."/>
            <person name="Fujiwara M."/>
            <person name="Mori M."/>
            <person name="Tomita M."/>
            <person name="Arakawa K."/>
        </authorList>
    </citation>
    <scope>NUCLEOTIDE SEQUENCE [LARGE SCALE GENOMIC DNA]</scope>
</reference>
<comment type="caution">
    <text evidence="2">The sequence shown here is derived from an EMBL/GenBank/DDBJ whole genome shotgun (WGS) entry which is preliminary data.</text>
</comment>
<dbReference type="Proteomes" id="UP000499080">
    <property type="component" value="Unassembled WGS sequence"/>
</dbReference>